<feature type="region of interest" description="Disordered" evidence="1">
    <location>
        <begin position="1"/>
        <end position="38"/>
    </location>
</feature>
<gene>
    <name evidence="2" type="ORF">Celaphus_00015300</name>
</gene>
<accession>A0A212CSD0</accession>
<dbReference type="InterPro" id="IPR046341">
    <property type="entry name" value="SET_dom_sf"/>
</dbReference>
<organism evidence="2 3">
    <name type="scientific">Cervus elaphus hippelaphus</name>
    <name type="common">European red deer</name>
    <dbReference type="NCBI Taxonomy" id="46360"/>
    <lineage>
        <taxon>Eukaryota</taxon>
        <taxon>Metazoa</taxon>
        <taxon>Chordata</taxon>
        <taxon>Craniata</taxon>
        <taxon>Vertebrata</taxon>
        <taxon>Euteleostomi</taxon>
        <taxon>Mammalia</taxon>
        <taxon>Eutheria</taxon>
        <taxon>Laurasiatheria</taxon>
        <taxon>Artiodactyla</taxon>
        <taxon>Ruminantia</taxon>
        <taxon>Pecora</taxon>
        <taxon>Cervidae</taxon>
        <taxon>Cervinae</taxon>
        <taxon>Cervus</taxon>
    </lineage>
</organism>
<dbReference type="Pfam" id="PF09514">
    <property type="entry name" value="SSXRD"/>
    <property type="match status" value="1"/>
</dbReference>
<dbReference type="InterPro" id="IPR019041">
    <property type="entry name" value="SSXRD_motif"/>
</dbReference>
<evidence type="ECO:0000256" key="1">
    <source>
        <dbReference type="SAM" id="MobiDB-lite"/>
    </source>
</evidence>
<reference evidence="2 3" key="1">
    <citation type="journal article" date="2018" name="Mol. Genet. Genomics">
        <title>The red deer Cervus elaphus genome CerEla1.0: sequencing, annotating, genes, and chromosomes.</title>
        <authorList>
            <person name="Bana N.A."/>
            <person name="Nyiri A."/>
            <person name="Nagy J."/>
            <person name="Frank K."/>
            <person name="Nagy T."/>
            <person name="Steger V."/>
            <person name="Schiller M."/>
            <person name="Lakatos P."/>
            <person name="Sugar L."/>
            <person name="Horn P."/>
            <person name="Barta E."/>
            <person name="Orosz L."/>
        </authorList>
    </citation>
    <scope>NUCLEOTIDE SEQUENCE [LARGE SCALE GENOMIC DNA]</scope>
    <source>
        <strain evidence="2">Hungarian</strain>
    </source>
</reference>
<dbReference type="Gene3D" id="2.170.270.10">
    <property type="entry name" value="SET domain"/>
    <property type="match status" value="1"/>
</dbReference>
<dbReference type="GO" id="GO:0005634">
    <property type="term" value="C:nucleus"/>
    <property type="evidence" value="ECO:0007669"/>
    <property type="project" value="InterPro"/>
</dbReference>
<dbReference type="OrthoDB" id="9439903at2759"/>
<dbReference type="Proteomes" id="UP000242450">
    <property type="component" value="Chromosome 13"/>
</dbReference>
<proteinExistence type="predicted"/>
<dbReference type="EMBL" id="MKHE01000013">
    <property type="protein sequence ID" value="OWK08918.1"/>
    <property type="molecule type" value="Genomic_DNA"/>
</dbReference>
<name>A0A212CSD0_CEREH</name>
<feature type="compositionally biased region" description="Basic and acidic residues" evidence="1">
    <location>
        <begin position="28"/>
        <end position="38"/>
    </location>
</feature>
<comment type="caution">
    <text evidence="2">The sequence shown here is derived from an EMBL/GenBank/DDBJ whole genome shotgun (WGS) entry which is preliminary data.</text>
</comment>
<evidence type="ECO:0000313" key="3">
    <source>
        <dbReference type="Proteomes" id="UP000242450"/>
    </source>
</evidence>
<keyword evidence="3" id="KW-1185">Reference proteome</keyword>
<protein>
    <submittedName>
        <fullName evidence="2">Uncharacterized protein</fullName>
    </submittedName>
</protein>
<dbReference type="AlphaFoldDB" id="A0A212CSD0"/>
<feature type="non-terminal residue" evidence="2">
    <location>
        <position position="1"/>
    </location>
</feature>
<evidence type="ECO:0000313" key="2">
    <source>
        <dbReference type="EMBL" id="OWK08918.1"/>
    </source>
</evidence>
<dbReference type="GO" id="GO:0006355">
    <property type="term" value="P:regulation of DNA-templated transcription"/>
    <property type="evidence" value="ECO:0007669"/>
    <property type="project" value="InterPro"/>
</dbReference>
<sequence>AAKLLKTSGPKQARIPVPPPREASTSEQHPRQKVELRRKETEVKMYSLRERASHVYQEVSELQDDDYLYCEKCQNFIDSCAVHGLPTFINDSAVEKVHANHSALSLPSGLSMRPSGIPEAGLGVWNEVSDLPLGLHFGSTKARSQMMKRLPTVDTPGS</sequence>
<feature type="non-terminal residue" evidence="2">
    <location>
        <position position="158"/>
    </location>
</feature>